<evidence type="ECO:0000313" key="1">
    <source>
        <dbReference type="EMBL" id="RMZ96929.1"/>
    </source>
</evidence>
<reference evidence="1 2" key="1">
    <citation type="journal article" date="2018" name="Sci. Rep.">
        <title>Genomic signatures of local adaptation to the degree of environmental predictability in rotifers.</title>
        <authorList>
            <person name="Franch-Gras L."/>
            <person name="Hahn C."/>
            <person name="Garcia-Roger E.M."/>
            <person name="Carmona M.J."/>
            <person name="Serra M."/>
            <person name="Gomez A."/>
        </authorList>
    </citation>
    <scope>NUCLEOTIDE SEQUENCE [LARGE SCALE GENOMIC DNA]</scope>
    <source>
        <strain evidence="1">HYR1</strain>
    </source>
</reference>
<organism evidence="1 2">
    <name type="scientific">Brachionus plicatilis</name>
    <name type="common">Marine rotifer</name>
    <name type="synonym">Brachionus muelleri</name>
    <dbReference type="NCBI Taxonomy" id="10195"/>
    <lineage>
        <taxon>Eukaryota</taxon>
        <taxon>Metazoa</taxon>
        <taxon>Spiralia</taxon>
        <taxon>Gnathifera</taxon>
        <taxon>Rotifera</taxon>
        <taxon>Eurotatoria</taxon>
        <taxon>Monogononta</taxon>
        <taxon>Pseudotrocha</taxon>
        <taxon>Ploima</taxon>
        <taxon>Brachionidae</taxon>
        <taxon>Brachionus</taxon>
    </lineage>
</organism>
<comment type="caution">
    <text evidence="1">The sequence shown here is derived from an EMBL/GenBank/DDBJ whole genome shotgun (WGS) entry which is preliminary data.</text>
</comment>
<proteinExistence type="predicted"/>
<dbReference type="Proteomes" id="UP000276133">
    <property type="component" value="Unassembled WGS sequence"/>
</dbReference>
<accession>A0A3M7PD55</accession>
<feature type="non-terminal residue" evidence="1">
    <location>
        <position position="1"/>
    </location>
</feature>
<dbReference type="AlphaFoldDB" id="A0A3M7PD55"/>
<keyword evidence="2" id="KW-1185">Reference proteome</keyword>
<protein>
    <submittedName>
        <fullName evidence="1">Uncharacterized protein</fullName>
    </submittedName>
</protein>
<name>A0A3M7PD55_BRAPC</name>
<evidence type="ECO:0000313" key="2">
    <source>
        <dbReference type="Proteomes" id="UP000276133"/>
    </source>
</evidence>
<dbReference type="EMBL" id="REGN01011770">
    <property type="protein sequence ID" value="RMZ96929.1"/>
    <property type="molecule type" value="Genomic_DNA"/>
</dbReference>
<gene>
    <name evidence="1" type="ORF">BpHYR1_026796</name>
</gene>
<sequence length="59" mass="6892">TKNKIKSSWWKNIELASNQDILNTRLQSELLQVMSKTYTHQDCEKTIPSANHQNFVKCV</sequence>